<organism evidence="2 3">
    <name type="scientific">Cocos nucifera</name>
    <name type="common">Coconut palm</name>
    <dbReference type="NCBI Taxonomy" id="13894"/>
    <lineage>
        <taxon>Eukaryota</taxon>
        <taxon>Viridiplantae</taxon>
        <taxon>Streptophyta</taxon>
        <taxon>Embryophyta</taxon>
        <taxon>Tracheophyta</taxon>
        <taxon>Spermatophyta</taxon>
        <taxon>Magnoliopsida</taxon>
        <taxon>Liliopsida</taxon>
        <taxon>Arecaceae</taxon>
        <taxon>Arecoideae</taxon>
        <taxon>Cocoseae</taxon>
        <taxon>Attaleinae</taxon>
        <taxon>Cocos</taxon>
    </lineage>
</organism>
<keyword evidence="3" id="KW-1185">Reference proteome</keyword>
<evidence type="ECO:0000313" key="3">
    <source>
        <dbReference type="Proteomes" id="UP000797356"/>
    </source>
</evidence>
<dbReference type="PANTHER" id="PTHR33443">
    <property type="entry name" value="ZGC:112980"/>
    <property type="match status" value="1"/>
</dbReference>
<comment type="caution">
    <text evidence="2">The sequence shown here is derived from an EMBL/GenBank/DDBJ whole genome shotgun (WGS) entry which is preliminary data.</text>
</comment>
<dbReference type="InterPro" id="IPR053234">
    <property type="entry name" value="RPM1_Interactor"/>
</dbReference>
<gene>
    <name evidence="2" type="ORF">COCNU_10G002690</name>
</gene>
<dbReference type="EMBL" id="CM017881">
    <property type="protein sequence ID" value="KAG1362050.1"/>
    <property type="molecule type" value="Genomic_DNA"/>
</dbReference>
<reference evidence="2" key="2">
    <citation type="submission" date="2019-07" db="EMBL/GenBank/DDBJ databases">
        <authorList>
            <person name="Yang Y."/>
            <person name="Bocs S."/>
            <person name="Baudouin L."/>
        </authorList>
    </citation>
    <scope>NUCLEOTIDE SEQUENCE</scope>
    <source>
        <tissue evidence="2">Spear leaf of Hainan Tall coconut</tissue>
    </source>
</reference>
<dbReference type="PANTHER" id="PTHR33443:SF30">
    <property type="entry name" value="SARCOSINE DEHYDROGENASE-2C PROTEIN"/>
    <property type="match status" value="1"/>
</dbReference>
<name>A0A8K0N7H0_COCNU</name>
<dbReference type="Proteomes" id="UP000797356">
    <property type="component" value="Chromosome 10"/>
</dbReference>
<feature type="region of interest" description="Disordered" evidence="1">
    <location>
        <begin position="1"/>
        <end position="37"/>
    </location>
</feature>
<sequence length="166" mass="19091">MSGKEKPMVVEISSSSEEEEETKRNKSEAEKGRRKYSVVEVKTEDEHGEEEDCYILPFDPLADDLNQKLSLCAAPSQLDELSIVAERGQVACRDYPHSRHLCAEYPFSMTSHESCCLKCYCYVCDEAAPCKFWKEPNGHCHASDEDKKWKEMRKRRGQKKGTLFDN</sequence>
<evidence type="ECO:0000313" key="2">
    <source>
        <dbReference type="EMBL" id="KAG1362050.1"/>
    </source>
</evidence>
<accession>A0A8K0N7H0</accession>
<proteinExistence type="predicted"/>
<evidence type="ECO:0000256" key="1">
    <source>
        <dbReference type="SAM" id="MobiDB-lite"/>
    </source>
</evidence>
<feature type="compositionally biased region" description="Basic residues" evidence="1">
    <location>
        <begin position="150"/>
        <end position="159"/>
    </location>
</feature>
<feature type="compositionally biased region" description="Basic and acidic residues" evidence="1">
    <location>
        <begin position="138"/>
        <end position="149"/>
    </location>
</feature>
<feature type="region of interest" description="Disordered" evidence="1">
    <location>
        <begin position="138"/>
        <end position="166"/>
    </location>
</feature>
<reference evidence="2" key="1">
    <citation type="journal article" date="2017" name="Gigascience">
        <title>The genome draft of coconut (Cocos nucifera).</title>
        <authorList>
            <person name="Xiao Y."/>
            <person name="Xu P."/>
            <person name="Fan H."/>
            <person name="Baudouin L."/>
            <person name="Xia W."/>
            <person name="Bocs S."/>
            <person name="Xu J."/>
            <person name="Li Q."/>
            <person name="Guo A."/>
            <person name="Zhou L."/>
            <person name="Li J."/>
            <person name="Wu Y."/>
            <person name="Ma Z."/>
            <person name="Armero A."/>
            <person name="Issali A.E."/>
            <person name="Liu N."/>
            <person name="Peng M."/>
            <person name="Yang Y."/>
        </authorList>
    </citation>
    <scope>NUCLEOTIDE SEQUENCE</scope>
    <source>
        <tissue evidence="2">Spear leaf of Hainan Tall coconut</tissue>
    </source>
</reference>
<dbReference type="OrthoDB" id="266020at2759"/>
<feature type="compositionally biased region" description="Basic and acidic residues" evidence="1">
    <location>
        <begin position="21"/>
        <end position="31"/>
    </location>
</feature>
<protein>
    <submittedName>
        <fullName evidence="2">Uncharacterized protein</fullName>
    </submittedName>
</protein>
<dbReference type="AlphaFoldDB" id="A0A8K0N7H0"/>